<reference evidence="2 3" key="1">
    <citation type="journal article" date="2012" name="J. Bacteriol.">
        <title>Genome sequence of "Candidatus Nitrosopumilus salaria" BD31, an ammonia-oxidizing archaeon from the San Francisco Bay estuary.</title>
        <authorList>
            <person name="Mosier A.C."/>
            <person name="Allen E.E."/>
            <person name="Kim M."/>
            <person name="Ferriera S."/>
            <person name="Francis C.A."/>
        </authorList>
    </citation>
    <scope>NUCLEOTIDE SEQUENCE [LARGE SCALE GENOMIC DNA]</scope>
    <source>
        <strain evidence="2 3">BD31</strain>
    </source>
</reference>
<evidence type="ECO:0000313" key="2">
    <source>
        <dbReference type="EMBL" id="EIJ64972.1"/>
    </source>
</evidence>
<keyword evidence="1" id="KW-0175">Coiled coil</keyword>
<keyword evidence="3" id="KW-1185">Reference proteome</keyword>
<proteinExistence type="predicted"/>
<feature type="coiled-coil region" evidence="1">
    <location>
        <begin position="14"/>
        <end position="97"/>
    </location>
</feature>
<evidence type="ECO:0000313" key="3">
    <source>
        <dbReference type="Proteomes" id="UP000003423"/>
    </source>
</evidence>
<sequence>MFGKKKEEGKISEKSEEFILKNELEDEVENLQKEFRAKQEDLNEITEKINTVKEEYDSTVSSLMLVKKEFNQKKMDLDIVQREYKEISEKIKNTKQIKDSKIIEQFN</sequence>
<dbReference type="Proteomes" id="UP000003423">
    <property type="component" value="Unassembled WGS sequence"/>
</dbReference>
<name>I3CZS9_9ARCH</name>
<dbReference type="AlphaFoldDB" id="I3CZS9"/>
<protein>
    <submittedName>
        <fullName evidence="2">Uncharacterized protein</fullName>
    </submittedName>
</protein>
<comment type="caution">
    <text evidence="2">The sequence shown here is derived from an EMBL/GenBank/DDBJ whole genome shotgun (WGS) entry which is preliminary data.</text>
</comment>
<gene>
    <name evidence="2" type="ORF">BD31_I2143</name>
</gene>
<dbReference type="EMBL" id="AEXL02000162">
    <property type="protein sequence ID" value="EIJ64972.1"/>
    <property type="molecule type" value="Genomic_DNA"/>
</dbReference>
<accession>I3CZS9</accession>
<evidence type="ECO:0000256" key="1">
    <source>
        <dbReference type="SAM" id="Coils"/>
    </source>
</evidence>
<organism evidence="2 3">
    <name type="scientific">Candidatus Nitrosopumilus salarius BD31</name>
    <dbReference type="NCBI Taxonomy" id="859350"/>
    <lineage>
        <taxon>Archaea</taxon>
        <taxon>Nitrososphaerota</taxon>
        <taxon>Nitrososphaeria</taxon>
        <taxon>Nitrosopumilales</taxon>
        <taxon>Nitrosopumilaceae</taxon>
        <taxon>Nitrosopumilus</taxon>
    </lineage>
</organism>
<feature type="non-terminal residue" evidence="2">
    <location>
        <position position="107"/>
    </location>
</feature>